<organism evidence="2 3">
    <name type="scientific">Dibothriocephalus latus</name>
    <name type="common">Fish tapeworm</name>
    <name type="synonym">Diphyllobothrium latum</name>
    <dbReference type="NCBI Taxonomy" id="60516"/>
    <lineage>
        <taxon>Eukaryota</taxon>
        <taxon>Metazoa</taxon>
        <taxon>Spiralia</taxon>
        <taxon>Lophotrochozoa</taxon>
        <taxon>Platyhelminthes</taxon>
        <taxon>Cestoda</taxon>
        <taxon>Eucestoda</taxon>
        <taxon>Diphyllobothriidea</taxon>
        <taxon>Diphyllobothriidae</taxon>
        <taxon>Dibothriocephalus</taxon>
    </lineage>
</organism>
<dbReference type="EMBL" id="UYRU01069082">
    <property type="protein sequence ID" value="VDN18344.1"/>
    <property type="molecule type" value="Genomic_DNA"/>
</dbReference>
<gene>
    <name evidence="2" type="ORF">DILT_LOCUS13162</name>
</gene>
<dbReference type="InterPro" id="IPR018808">
    <property type="entry name" value="Muniscin_C"/>
</dbReference>
<dbReference type="Pfam" id="PF10291">
    <property type="entry name" value="muHD"/>
    <property type="match status" value="1"/>
</dbReference>
<proteinExistence type="predicted"/>
<evidence type="ECO:0000313" key="3">
    <source>
        <dbReference type="Proteomes" id="UP000281553"/>
    </source>
</evidence>
<evidence type="ECO:0000313" key="2">
    <source>
        <dbReference type="EMBL" id="VDN18344.1"/>
    </source>
</evidence>
<feature type="domain" description="Muniscin C-terminal" evidence="1">
    <location>
        <begin position="73"/>
        <end position="228"/>
    </location>
</feature>
<dbReference type="AlphaFoldDB" id="A0A3P7LNI5"/>
<feature type="non-terminal residue" evidence="2">
    <location>
        <position position="237"/>
    </location>
</feature>
<keyword evidence="3" id="KW-1185">Reference proteome</keyword>
<dbReference type="Proteomes" id="UP000281553">
    <property type="component" value="Unassembled WGS sequence"/>
</dbReference>
<accession>A0A3P7LNI5</accession>
<evidence type="ECO:0000259" key="1">
    <source>
        <dbReference type="Pfam" id="PF10291"/>
    </source>
</evidence>
<protein>
    <recommendedName>
        <fullName evidence="1">Muniscin C-terminal domain-containing protein</fullName>
    </recommendedName>
</protein>
<name>A0A3P7LNI5_DIBLA</name>
<sequence>MAVARSDLLQVHDLCQKWAGQVPTLVLVFNNCQRMRALQPAFPGVSISSVAGDVLLQGLNAAATSSHPAVDSEYTRLGLLNYSVDLKGLRPPITMCTFWRCEPASTDFRLDYCIQWPRDHSNVDYLGARCQDLRVTLLVDGGVTHMESHPAGNLDREKSRASWNVPINGTAAPASTATSPVSPHSPLNCGLIRAKFTLSAGPGKPQPVALQFCRDGGALPSGTTITLRSEGYRLTMC</sequence>
<reference evidence="2 3" key="1">
    <citation type="submission" date="2018-11" db="EMBL/GenBank/DDBJ databases">
        <authorList>
            <consortium name="Pathogen Informatics"/>
        </authorList>
    </citation>
    <scope>NUCLEOTIDE SEQUENCE [LARGE SCALE GENOMIC DNA]</scope>
</reference>
<dbReference type="OrthoDB" id="5593455at2759"/>